<dbReference type="Proteomes" id="UP000887458">
    <property type="component" value="Unassembled WGS sequence"/>
</dbReference>
<reference evidence="1 2" key="1">
    <citation type="journal article" date="2018" name="J. Allergy Clin. Immunol.">
        <title>High-quality assembly of Dermatophagoides pteronyssinus genome and transcriptome reveals a wide range of novel allergens.</title>
        <authorList>
            <person name="Liu X.Y."/>
            <person name="Yang K.Y."/>
            <person name="Wang M.Q."/>
            <person name="Kwok J.S."/>
            <person name="Zeng X."/>
            <person name="Yang Z."/>
            <person name="Xiao X.J."/>
            <person name="Lau C.P."/>
            <person name="Li Y."/>
            <person name="Huang Z.M."/>
            <person name="Ba J.G."/>
            <person name="Yim A.K."/>
            <person name="Ouyang C.Y."/>
            <person name="Ngai S.M."/>
            <person name="Chan T.F."/>
            <person name="Leung E.L."/>
            <person name="Liu L."/>
            <person name="Liu Z.G."/>
            <person name="Tsui S.K."/>
        </authorList>
    </citation>
    <scope>NUCLEOTIDE SEQUENCE [LARGE SCALE GENOMIC DNA]</scope>
    <source>
        <strain evidence="1">Derp</strain>
    </source>
</reference>
<protein>
    <submittedName>
        <fullName evidence="1">Uncharacterized protein</fullName>
    </submittedName>
</protein>
<sequence>MIHSMMIISLKIDYNKFGVHPTTTTIKIWMVIDFHLATGHSAPGQFQLVDQKKKQQQQQQNNCILQ</sequence>
<comment type="caution">
    <text evidence="1">The sequence shown here is derived from an EMBL/GenBank/DDBJ whole genome shotgun (WGS) entry which is preliminary data.</text>
</comment>
<dbReference type="EMBL" id="NJHN03000099">
    <property type="protein sequence ID" value="KAH9415096.1"/>
    <property type="molecule type" value="Genomic_DNA"/>
</dbReference>
<evidence type="ECO:0000313" key="2">
    <source>
        <dbReference type="Proteomes" id="UP000887458"/>
    </source>
</evidence>
<name>A0ABQ8IXQ8_DERPT</name>
<keyword evidence="2" id="KW-1185">Reference proteome</keyword>
<gene>
    <name evidence="1" type="ORF">DERP_006183</name>
</gene>
<evidence type="ECO:0000313" key="1">
    <source>
        <dbReference type="EMBL" id="KAH9415096.1"/>
    </source>
</evidence>
<accession>A0ABQ8IXQ8</accession>
<organism evidence="1 2">
    <name type="scientific">Dermatophagoides pteronyssinus</name>
    <name type="common">European house dust mite</name>
    <dbReference type="NCBI Taxonomy" id="6956"/>
    <lineage>
        <taxon>Eukaryota</taxon>
        <taxon>Metazoa</taxon>
        <taxon>Ecdysozoa</taxon>
        <taxon>Arthropoda</taxon>
        <taxon>Chelicerata</taxon>
        <taxon>Arachnida</taxon>
        <taxon>Acari</taxon>
        <taxon>Acariformes</taxon>
        <taxon>Sarcoptiformes</taxon>
        <taxon>Astigmata</taxon>
        <taxon>Psoroptidia</taxon>
        <taxon>Analgoidea</taxon>
        <taxon>Pyroglyphidae</taxon>
        <taxon>Dermatophagoidinae</taxon>
        <taxon>Dermatophagoides</taxon>
    </lineage>
</organism>
<reference evidence="1 2" key="2">
    <citation type="journal article" date="2022" name="Mol. Biol. Evol.">
        <title>Comparative Genomics Reveals Insights into the Divergent Evolution of Astigmatic Mites and Household Pest Adaptations.</title>
        <authorList>
            <person name="Xiong Q."/>
            <person name="Wan A.T."/>
            <person name="Liu X."/>
            <person name="Fung C.S."/>
            <person name="Xiao X."/>
            <person name="Malainual N."/>
            <person name="Hou J."/>
            <person name="Wang L."/>
            <person name="Wang M."/>
            <person name="Yang K.Y."/>
            <person name="Cui Y."/>
            <person name="Leung E.L."/>
            <person name="Nong W."/>
            <person name="Shin S.K."/>
            <person name="Au S.W."/>
            <person name="Jeong K.Y."/>
            <person name="Chew F.T."/>
            <person name="Hui J.H."/>
            <person name="Leung T.F."/>
            <person name="Tungtrongchitr A."/>
            <person name="Zhong N."/>
            <person name="Liu Z."/>
            <person name="Tsui S.K."/>
        </authorList>
    </citation>
    <scope>NUCLEOTIDE SEQUENCE [LARGE SCALE GENOMIC DNA]</scope>
    <source>
        <strain evidence="1">Derp</strain>
    </source>
</reference>
<proteinExistence type="predicted"/>